<accession>A0A9D8PR32</accession>
<dbReference type="EMBL" id="JAFGIX010000060">
    <property type="protein sequence ID" value="MBN1573935.1"/>
    <property type="molecule type" value="Genomic_DNA"/>
</dbReference>
<sequence>MGDFRTGKDEEERGGGKREVGREISALKKTDDCNVFVLVKVSLTRSILIKSSI</sequence>
<organism evidence="2 3">
    <name type="scientific">Candidatus Zymogenus saltonus</name>
    <dbReference type="NCBI Taxonomy" id="2844893"/>
    <lineage>
        <taxon>Bacteria</taxon>
        <taxon>Deltaproteobacteria</taxon>
        <taxon>Candidatus Zymogenia</taxon>
        <taxon>Candidatus Zymogeniales</taxon>
        <taxon>Candidatus Zymogenaceae</taxon>
        <taxon>Candidatus Zymogenus</taxon>
    </lineage>
</organism>
<feature type="region of interest" description="Disordered" evidence="1">
    <location>
        <begin position="1"/>
        <end position="21"/>
    </location>
</feature>
<evidence type="ECO:0000313" key="2">
    <source>
        <dbReference type="EMBL" id="MBN1573935.1"/>
    </source>
</evidence>
<reference evidence="2" key="1">
    <citation type="journal article" date="2021" name="Environ. Microbiol.">
        <title>Genomic characterization of three novel Desulfobacterota classes expand the metabolic and phylogenetic diversity of the phylum.</title>
        <authorList>
            <person name="Murphy C.L."/>
            <person name="Biggerstaff J."/>
            <person name="Eichhorn A."/>
            <person name="Ewing E."/>
            <person name="Shahan R."/>
            <person name="Soriano D."/>
            <person name="Stewart S."/>
            <person name="VanMol K."/>
            <person name="Walker R."/>
            <person name="Walters P."/>
            <person name="Elshahed M.S."/>
            <person name="Youssef N.H."/>
        </authorList>
    </citation>
    <scope>NUCLEOTIDE SEQUENCE</scope>
    <source>
        <strain evidence="2">Zod_Metabat.24</strain>
    </source>
</reference>
<reference evidence="2" key="2">
    <citation type="submission" date="2021-01" db="EMBL/GenBank/DDBJ databases">
        <authorList>
            <person name="Hahn C.R."/>
            <person name="Youssef N.H."/>
            <person name="Elshahed M."/>
        </authorList>
    </citation>
    <scope>NUCLEOTIDE SEQUENCE</scope>
    <source>
        <strain evidence="2">Zod_Metabat.24</strain>
    </source>
</reference>
<protein>
    <submittedName>
        <fullName evidence="2">Uncharacterized protein</fullName>
    </submittedName>
</protein>
<dbReference type="AlphaFoldDB" id="A0A9D8PR32"/>
<gene>
    <name evidence="2" type="ORF">JW984_12125</name>
</gene>
<name>A0A9D8PR32_9DELT</name>
<proteinExistence type="predicted"/>
<comment type="caution">
    <text evidence="2">The sequence shown here is derived from an EMBL/GenBank/DDBJ whole genome shotgun (WGS) entry which is preliminary data.</text>
</comment>
<evidence type="ECO:0000256" key="1">
    <source>
        <dbReference type="SAM" id="MobiDB-lite"/>
    </source>
</evidence>
<evidence type="ECO:0000313" key="3">
    <source>
        <dbReference type="Proteomes" id="UP000809273"/>
    </source>
</evidence>
<dbReference type="Proteomes" id="UP000809273">
    <property type="component" value="Unassembled WGS sequence"/>
</dbReference>